<keyword evidence="1" id="KW-0812">Transmembrane</keyword>
<keyword evidence="3" id="KW-1185">Reference proteome</keyword>
<feature type="transmembrane region" description="Helical" evidence="1">
    <location>
        <begin position="55"/>
        <end position="71"/>
    </location>
</feature>
<dbReference type="AlphaFoldDB" id="A0A543FJY0"/>
<evidence type="ECO:0000313" key="2">
    <source>
        <dbReference type="EMBL" id="TQM34082.1"/>
    </source>
</evidence>
<feature type="transmembrane region" description="Helical" evidence="1">
    <location>
        <begin position="245"/>
        <end position="267"/>
    </location>
</feature>
<feature type="transmembrane region" description="Helical" evidence="1">
    <location>
        <begin position="183"/>
        <end position="207"/>
    </location>
</feature>
<feature type="transmembrane region" description="Helical" evidence="1">
    <location>
        <begin position="128"/>
        <end position="148"/>
    </location>
</feature>
<gene>
    <name evidence="2" type="ORF">FB391_0369</name>
</gene>
<name>A0A543FJY0_9MICO</name>
<proteinExistence type="predicted"/>
<feature type="transmembrane region" description="Helical" evidence="1">
    <location>
        <begin position="219"/>
        <end position="239"/>
    </location>
</feature>
<evidence type="ECO:0000256" key="1">
    <source>
        <dbReference type="SAM" id="Phobius"/>
    </source>
</evidence>
<dbReference type="Proteomes" id="UP000320235">
    <property type="component" value="Unassembled WGS sequence"/>
</dbReference>
<organism evidence="2 3">
    <name type="scientific">Microbacterium kyungheense</name>
    <dbReference type="NCBI Taxonomy" id="1263636"/>
    <lineage>
        <taxon>Bacteria</taxon>
        <taxon>Bacillati</taxon>
        <taxon>Actinomycetota</taxon>
        <taxon>Actinomycetes</taxon>
        <taxon>Micrococcales</taxon>
        <taxon>Microbacteriaceae</taxon>
        <taxon>Microbacterium</taxon>
    </lineage>
</organism>
<feature type="transmembrane region" description="Helical" evidence="1">
    <location>
        <begin position="155"/>
        <end position="177"/>
    </location>
</feature>
<feature type="transmembrane region" description="Helical" evidence="1">
    <location>
        <begin position="15"/>
        <end position="35"/>
    </location>
</feature>
<sequence>MSHSPSTTLERTYRYLRIGVAGTVVAILLAVAQAATSYGWLTSISDYFYTPARDVFVGALVAVSLALLALSGRGVERALFDAAALFAPLIAFVPTTLAPDAVPGVPVACPDTTRCFPPQYEPDVANGVFVYLVIGGLVVLVALLLAALRQVSLTAVWPSLLIAVVVLAVVALTWGFVREAFLQYGHVVATTAFFGLFAAAAVSNAFPRRGPAPSPIFRVLYLAIAIGLVVLLVAYAILLPQTGTAGIPIVLIVETAALVLFFAFWVVQGIEKWPDPDPSIIAG</sequence>
<feature type="transmembrane region" description="Helical" evidence="1">
    <location>
        <begin position="78"/>
        <end position="97"/>
    </location>
</feature>
<reference evidence="2 3" key="1">
    <citation type="submission" date="2019-06" db="EMBL/GenBank/DDBJ databases">
        <title>Sequencing the genomes of 1000 actinobacteria strains.</title>
        <authorList>
            <person name="Klenk H.-P."/>
        </authorList>
    </citation>
    <scope>NUCLEOTIDE SEQUENCE [LARGE SCALE GENOMIC DNA]</scope>
    <source>
        <strain evidence="2 3">DSM 105492</strain>
    </source>
</reference>
<evidence type="ECO:0000313" key="3">
    <source>
        <dbReference type="Proteomes" id="UP000320235"/>
    </source>
</evidence>
<evidence type="ECO:0008006" key="4">
    <source>
        <dbReference type="Google" id="ProtNLM"/>
    </source>
</evidence>
<keyword evidence="1" id="KW-0472">Membrane</keyword>
<accession>A0A543FJY0</accession>
<keyword evidence="1" id="KW-1133">Transmembrane helix</keyword>
<dbReference type="EMBL" id="VFPE01000001">
    <property type="protein sequence ID" value="TQM34082.1"/>
    <property type="molecule type" value="Genomic_DNA"/>
</dbReference>
<dbReference type="RefSeq" id="WP_141892585.1">
    <property type="nucleotide sequence ID" value="NZ_BAABLH010000001.1"/>
</dbReference>
<comment type="caution">
    <text evidence="2">The sequence shown here is derived from an EMBL/GenBank/DDBJ whole genome shotgun (WGS) entry which is preliminary data.</text>
</comment>
<dbReference type="OrthoDB" id="5141757at2"/>
<protein>
    <recommendedName>
        <fullName evidence="4">DUF998 domain-containing protein</fullName>
    </recommendedName>
</protein>